<accession>A0A9W6BIA4</accession>
<evidence type="ECO:0000256" key="1">
    <source>
        <dbReference type="SAM" id="MobiDB-lite"/>
    </source>
</evidence>
<keyword evidence="4" id="KW-1185">Reference proteome</keyword>
<evidence type="ECO:0000313" key="4">
    <source>
        <dbReference type="Proteomes" id="UP001165080"/>
    </source>
</evidence>
<dbReference type="PANTHER" id="PTHR23153">
    <property type="entry name" value="UBX-RELATED"/>
    <property type="match status" value="1"/>
</dbReference>
<protein>
    <recommendedName>
        <fullName evidence="2">PUB domain-containing protein</fullName>
    </recommendedName>
</protein>
<dbReference type="EMBL" id="BRXU01000005">
    <property type="protein sequence ID" value="GLC52298.1"/>
    <property type="molecule type" value="Genomic_DNA"/>
</dbReference>
<name>A0A9W6BIA4_9CHLO</name>
<sequence>MTETSPTRTSLGHAGLSAIARVDHECSIDIAKQKIDHQMVLEGRRKFSSHLEDRVLDYFHNNPINIEACLATCIKLFSNVVNNPNEEKYRKVKAVSNTLKNTVLVVKGGEDLLLHAGWVPRVIEMEKYWVFDAAPDSVRFGVLKEALHLTERALQTVHEKAEKKRKEREEKLHHDSAEKERIRLAIEEDKAERRQRAEMMAAAPSPPPPPPAARGTAAGPSSSPAARSPAPPKAR</sequence>
<evidence type="ECO:0000313" key="3">
    <source>
        <dbReference type="EMBL" id="GLC52298.1"/>
    </source>
</evidence>
<dbReference type="Pfam" id="PF09409">
    <property type="entry name" value="PUB"/>
    <property type="match status" value="1"/>
</dbReference>
<feature type="domain" description="PUB" evidence="2">
    <location>
        <begin position="66"/>
        <end position="133"/>
    </location>
</feature>
<proteinExistence type="predicted"/>
<feature type="compositionally biased region" description="Low complexity" evidence="1">
    <location>
        <begin position="213"/>
        <end position="228"/>
    </location>
</feature>
<feature type="compositionally biased region" description="Basic and acidic residues" evidence="1">
    <location>
        <begin position="158"/>
        <end position="197"/>
    </location>
</feature>
<gene>
    <name evidence="3" type="primary">PLEST005538</name>
    <name evidence="3" type="ORF">PLESTB_000606400</name>
</gene>
<dbReference type="AlphaFoldDB" id="A0A9W6BIA4"/>
<dbReference type="GO" id="GO:0005737">
    <property type="term" value="C:cytoplasm"/>
    <property type="evidence" value="ECO:0007669"/>
    <property type="project" value="TreeGrafter"/>
</dbReference>
<organism evidence="3 4">
    <name type="scientific">Pleodorina starrii</name>
    <dbReference type="NCBI Taxonomy" id="330485"/>
    <lineage>
        <taxon>Eukaryota</taxon>
        <taxon>Viridiplantae</taxon>
        <taxon>Chlorophyta</taxon>
        <taxon>core chlorophytes</taxon>
        <taxon>Chlorophyceae</taxon>
        <taxon>CS clade</taxon>
        <taxon>Chlamydomonadales</taxon>
        <taxon>Volvocaceae</taxon>
        <taxon>Pleodorina</taxon>
    </lineage>
</organism>
<dbReference type="Gene3D" id="1.20.58.2190">
    <property type="match status" value="1"/>
</dbReference>
<comment type="caution">
    <text evidence="3">The sequence shown here is derived from an EMBL/GenBank/DDBJ whole genome shotgun (WGS) entry which is preliminary data.</text>
</comment>
<dbReference type="PANTHER" id="PTHR23153:SF38">
    <property type="entry name" value="UBX DOMAIN-CONTAINING PROTEIN 6"/>
    <property type="match status" value="1"/>
</dbReference>
<dbReference type="SUPFAM" id="SSF143503">
    <property type="entry name" value="PUG domain-like"/>
    <property type="match status" value="1"/>
</dbReference>
<dbReference type="SMART" id="SM00580">
    <property type="entry name" value="PUG"/>
    <property type="match status" value="1"/>
</dbReference>
<evidence type="ECO:0000259" key="2">
    <source>
        <dbReference type="Pfam" id="PF09409"/>
    </source>
</evidence>
<dbReference type="CDD" id="cd09212">
    <property type="entry name" value="PUB"/>
    <property type="match status" value="1"/>
</dbReference>
<dbReference type="InterPro" id="IPR036339">
    <property type="entry name" value="PUB-like_dom_sf"/>
</dbReference>
<feature type="region of interest" description="Disordered" evidence="1">
    <location>
        <begin position="158"/>
        <end position="235"/>
    </location>
</feature>
<reference evidence="3 4" key="1">
    <citation type="journal article" date="2023" name="Commun. Biol.">
        <title>Reorganization of the ancestral sex-determining regions during the evolution of trioecy in Pleodorina starrii.</title>
        <authorList>
            <person name="Takahashi K."/>
            <person name="Suzuki S."/>
            <person name="Kawai-Toyooka H."/>
            <person name="Yamamoto K."/>
            <person name="Hamaji T."/>
            <person name="Ootsuki R."/>
            <person name="Yamaguchi H."/>
            <person name="Kawachi M."/>
            <person name="Higashiyama T."/>
            <person name="Nozaki H."/>
        </authorList>
    </citation>
    <scope>NUCLEOTIDE SEQUENCE [LARGE SCALE GENOMIC DNA]</scope>
    <source>
        <strain evidence="3 4">NIES-4479</strain>
    </source>
</reference>
<dbReference type="Proteomes" id="UP001165080">
    <property type="component" value="Unassembled WGS sequence"/>
</dbReference>
<dbReference type="InterPro" id="IPR018997">
    <property type="entry name" value="PUB_domain"/>
</dbReference>